<dbReference type="PROSITE" id="PS00622">
    <property type="entry name" value="HTH_LUXR_1"/>
    <property type="match status" value="1"/>
</dbReference>
<dbReference type="RefSeq" id="WP_006977789.1">
    <property type="nucleotide sequence ID" value="NZ_ABVL01000001.1"/>
</dbReference>
<dbReference type="InterPro" id="IPR011006">
    <property type="entry name" value="CheY-like_superfamily"/>
</dbReference>
<dbReference type="PROSITE" id="PS50043">
    <property type="entry name" value="HTH_LUXR_2"/>
    <property type="match status" value="1"/>
</dbReference>
<name>B4CUU9_9BACT</name>
<dbReference type="PROSITE" id="PS50110">
    <property type="entry name" value="RESPONSE_REGULATORY"/>
    <property type="match status" value="1"/>
</dbReference>
<dbReference type="GO" id="GO:0006355">
    <property type="term" value="P:regulation of DNA-templated transcription"/>
    <property type="evidence" value="ECO:0007669"/>
    <property type="project" value="InterPro"/>
</dbReference>
<dbReference type="InterPro" id="IPR016032">
    <property type="entry name" value="Sig_transdc_resp-reg_C-effctor"/>
</dbReference>
<dbReference type="GO" id="GO:0003677">
    <property type="term" value="F:DNA binding"/>
    <property type="evidence" value="ECO:0007669"/>
    <property type="project" value="UniProtKB-KW"/>
</dbReference>
<dbReference type="Pfam" id="PF00072">
    <property type="entry name" value="Response_reg"/>
    <property type="match status" value="1"/>
</dbReference>
<sequence length="233" mass="25415">MTATLMKPDVPPPTANGRKRVLLVDDHAVVRKGLAAILAEEPDLTVCGEAESAPQALEAMRRFDPDVALLDISMPGTNGIELIKAMLAERPKLPILMLSVHDESLYALRALRAGAKGYLMKAEAVSEVFAALRKVLNGEIYVSPRFGERLVFQAIQSQNGSVLGSPVDKLSDRELEVLHHLGKGHGTREIAAALNLSVKTIETHRAHIKEKLGVKDSDEMVRFALDWVTLEEG</sequence>
<evidence type="ECO:0000256" key="3">
    <source>
        <dbReference type="PROSITE-ProRule" id="PRU00169"/>
    </source>
</evidence>
<keyword evidence="7" id="KW-1185">Reference proteome</keyword>
<dbReference type="InParanoid" id="B4CUU9"/>
<dbReference type="FunCoup" id="B4CUU9">
    <property type="interactions" value="147"/>
</dbReference>
<dbReference type="STRING" id="497964.CfE428DRAFT_0462"/>
<dbReference type="Pfam" id="PF00196">
    <property type="entry name" value="GerE"/>
    <property type="match status" value="1"/>
</dbReference>
<dbReference type="AlphaFoldDB" id="B4CUU9"/>
<feature type="modified residue" description="4-aspartylphosphate" evidence="3">
    <location>
        <position position="71"/>
    </location>
</feature>
<comment type="caution">
    <text evidence="6">The sequence shown here is derived from an EMBL/GenBank/DDBJ whole genome shotgun (WGS) entry which is preliminary data.</text>
</comment>
<evidence type="ECO:0000256" key="1">
    <source>
        <dbReference type="ARBA" id="ARBA00022553"/>
    </source>
</evidence>
<dbReference type="InterPro" id="IPR001789">
    <property type="entry name" value="Sig_transdc_resp-reg_receiver"/>
</dbReference>
<dbReference type="InterPro" id="IPR058245">
    <property type="entry name" value="NreC/VraR/RcsB-like_REC"/>
</dbReference>
<dbReference type="GO" id="GO:0000160">
    <property type="term" value="P:phosphorelay signal transduction system"/>
    <property type="evidence" value="ECO:0007669"/>
    <property type="project" value="InterPro"/>
</dbReference>
<dbReference type="CDD" id="cd06170">
    <property type="entry name" value="LuxR_C_like"/>
    <property type="match status" value="1"/>
</dbReference>
<dbReference type="CDD" id="cd17535">
    <property type="entry name" value="REC_NarL-like"/>
    <property type="match status" value="1"/>
</dbReference>
<dbReference type="PANTHER" id="PTHR43214:SF43">
    <property type="entry name" value="TWO-COMPONENT RESPONSE REGULATOR"/>
    <property type="match status" value="1"/>
</dbReference>
<feature type="domain" description="HTH luxR-type" evidence="4">
    <location>
        <begin position="163"/>
        <end position="228"/>
    </location>
</feature>
<accession>B4CUU9</accession>
<keyword evidence="2" id="KW-0238">DNA-binding</keyword>
<dbReference type="SUPFAM" id="SSF52172">
    <property type="entry name" value="CheY-like"/>
    <property type="match status" value="1"/>
</dbReference>
<organism evidence="6 7">
    <name type="scientific">Chthoniobacter flavus Ellin428</name>
    <dbReference type="NCBI Taxonomy" id="497964"/>
    <lineage>
        <taxon>Bacteria</taxon>
        <taxon>Pseudomonadati</taxon>
        <taxon>Verrucomicrobiota</taxon>
        <taxon>Spartobacteria</taxon>
        <taxon>Chthoniobacterales</taxon>
        <taxon>Chthoniobacteraceae</taxon>
        <taxon>Chthoniobacter</taxon>
    </lineage>
</organism>
<evidence type="ECO:0000313" key="7">
    <source>
        <dbReference type="Proteomes" id="UP000005824"/>
    </source>
</evidence>
<gene>
    <name evidence="6" type="ORF">CfE428DRAFT_0462</name>
</gene>
<dbReference type="SUPFAM" id="SSF46894">
    <property type="entry name" value="C-terminal effector domain of the bipartite response regulators"/>
    <property type="match status" value="1"/>
</dbReference>
<evidence type="ECO:0000259" key="5">
    <source>
        <dbReference type="PROSITE" id="PS50110"/>
    </source>
</evidence>
<protein>
    <submittedName>
        <fullName evidence="6">Two component transcriptional regulator, LuxR family</fullName>
    </submittedName>
</protein>
<dbReference type="PANTHER" id="PTHR43214">
    <property type="entry name" value="TWO-COMPONENT RESPONSE REGULATOR"/>
    <property type="match status" value="1"/>
</dbReference>
<dbReference type="PRINTS" id="PR00038">
    <property type="entry name" value="HTHLUXR"/>
</dbReference>
<proteinExistence type="predicted"/>
<dbReference type="InterPro" id="IPR000792">
    <property type="entry name" value="Tscrpt_reg_LuxR_C"/>
</dbReference>
<dbReference type="SMART" id="SM00421">
    <property type="entry name" value="HTH_LUXR"/>
    <property type="match status" value="1"/>
</dbReference>
<dbReference type="Proteomes" id="UP000005824">
    <property type="component" value="Unassembled WGS sequence"/>
</dbReference>
<dbReference type="EMBL" id="ABVL01000001">
    <property type="protein sequence ID" value="EDY22337.1"/>
    <property type="molecule type" value="Genomic_DNA"/>
</dbReference>
<evidence type="ECO:0000259" key="4">
    <source>
        <dbReference type="PROSITE" id="PS50043"/>
    </source>
</evidence>
<dbReference type="eggNOG" id="COG2197">
    <property type="taxonomic scope" value="Bacteria"/>
</dbReference>
<reference evidence="6 7" key="1">
    <citation type="journal article" date="2011" name="J. Bacteriol.">
        <title>Genome sequence of Chthoniobacter flavus Ellin428, an aerobic heterotrophic soil bacterium.</title>
        <authorList>
            <person name="Kant R."/>
            <person name="van Passel M.W."/>
            <person name="Palva A."/>
            <person name="Lucas S."/>
            <person name="Lapidus A."/>
            <person name="Glavina Del Rio T."/>
            <person name="Dalin E."/>
            <person name="Tice H."/>
            <person name="Bruce D."/>
            <person name="Goodwin L."/>
            <person name="Pitluck S."/>
            <person name="Larimer F.W."/>
            <person name="Land M.L."/>
            <person name="Hauser L."/>
            <person name="Sangwan P."/>
            <person name="de Vos W.M."/>
            <person name="Janssen P.H."/>
            <person name="Smidt H."/>
        </authorList>
    </citation>
    <scope>NUCLEOTIDE SEQUENCE [LARGE SCALE GENOMIC DNA]</scope>
    <source>
        <strain evidence="6 7">Ellin428</strain>
    </source>
</reference>
<dbReference type="InterPro" id="IPR039420">
    <property type="entry name" value="WalR-like"/>
</dbReference>
<dbReference type="SMART" id="SM00448">
    <property type="entry name" value="REC"/>
    <property type="match status" value="1"/>
</dbReference>
<evidence type="ECO:0000256" key="2">
    <source>
        <dbReference type="ARBA" id="ARBA00023125"/>
    </source>
</evidence>
<feature type="domain" description="Response regulatory" evidence="5">
    <location>
        <begin position="20"/>
        <end position="136"/>
    </location>
</feature>
<evidence type="ECO:0000313" key="6">
    <source>
        <dbReference type="EMBL" id="EDY22337.1"/>
    </source>
</evidence>
<keyword evidence="1 3" id="KW-0597">Phosphoprotein</keyword>
<dbReference type="Gene3D" id="3.40.50.2300">
    <property type="match status" value="1"/>
</dbReference>